<dbReference type="Gene3D" id="2.10.50.10">
    <property type="entry name" value="Tumor Necrosis Factor Receptor, subunit A, domain 2"/>
    <property type="match status" value="1"/>
</dbReference>
<feature type="non-terminal residue" evidence="2">
    <location>
        <position position="1"/>
    </location>
</feature>
<gene>
    <name evidence="2" type="ORF">CAPTEDRAFT_203071</name>
</gene>
<evidence type="ECO:0008006" key="3">
    <source>
        <dbReference type="Google" id="ProtNLM"/>
    </source>
</evidence>
<evidence type="ECO:0000313" key="2">
    <source>
        <dbReference type="EMBL" id="ELT94386.1"/>
    </source>
</evidence>
<name>R7TSD0_CAPTE</name>
<protein>
    <recommendedName>
        <fullName evidence="3">Sushi domain-containing protein</fullName>
    </recommendedName>
</protein>
<organism evidence="2">
    <name type="scientific">Capitella teleta</name>
    <name type="common">Polychaete worm</name>
    <dbReference type="NCBI Taxonomy" id="283909"/>
    <lineage>
        <taxon>Eukaryota</taxon>
        <taxon>Metazoa</taxon>
        <taxon>Spiralia</taxon>
        <taxon>Lophotrochozoa</taxon>
        <taxon>Annelida</taxon>
        <taxon>Polychaeta</taxon>
        <taxon>Sedentaria</taxon>
        <taxon>Scolecida</taxon>
        <taxon>Capitellidae</taxon>
        <taxon>Capitella</taxon>
    </lineage>
</organism>
<keyword evidence="1" id="KW-1015">Disulfide bond</keyword>
<accession>R7TSD0</accession>
<reference evidence="2" key="1">
    <citation type="journal article" date="2013" name="Nature">
        <title>Insights into bilaterian evolution from three spiralian genomes.</title>
        <authorList>
            <person name="Simakov O."/>
            <person name="Marletaz F."/>
            <person name="Cho S.J."/>
            <person name="Edsinger-Gonzales E."/>
            <person name="Havlak P."/>
            <person name="Hellsten U."/>
            <person name="Kuo D.H."/>
            <person name="Larsson T."/>
            <person name="Lv J."/>
            <person name="Arendt D."/>
            <person name="Savage R."/>
            <person name="Osoegawa K."/>
            <person name="de Jong P."/>
            <person name="Grimwood J."/>
            <person name="Chapman J.A."/>
            <person name="Shapiro H."/>
            <person name="Aerts A."/>
            <person name="Otillar R.P."/>
            <person name="Terry A.Y."/>
            <person name="Boore J.L."/>
            <person name="Grigoriev I.V."/>
            <person name="Lindberg D.R."/>
            <person name="Seaver E.C."/>
            <person name="Weisblat D.A."/>
            <person name="Putnam N.H."/>
            <person name="Rokhsar D.S."/>
        </authorList>
    </citation>
    <scope>NUCLEOTIDE SEQUENCE</scope>
    <source>
        <strain evidence="2">I ESC-2004</strain>
    </source>
</reference>
<dbReference type="AlphaFoldDB" id="R7TSD0"/>
<sequence length="306" mass="32579">CPKNTYKATSSTCIPCPVHSSTTSTGNSLKDCRCNAGYSGPTGGPCQVQNSCPTLDPPDNGGVVCVQEASTNTARCQVKCNPGFEHPLQPNVFEECGPNTGWVWTTELADGPLLGCIGALFEGETLEVEVFYFIENCILLTTALQEEISSTFLAILRNNGVCTSNGKETCDIGSTSITCGAEVDDDFEFPFRRKRSTQTRMTIKFALKSLAASAANCSSICGKDITDECLDECENTLRQEANSSLQMAVNKVQSIYSPPTKTPARGTRLKTLAFPRSGFTSPSPDAAISVPGILLKPSGIRKNGAS</sequence>
<dbReference type="OrthoDB" id="9948000at2759"/>
<dbReference type="CDD" id="cd00033">
    <property type="entry name" value="CCP"/>
    <property type="match status" value="1"/>
</dbReference>
<dbReference type="InParanoid" id="R7TSD0"/>
<proteinExistence type="predicted"/>
<dbReference type="EMBL" id="KB309448">
    <property type="protein sequence ID" value="ELT94386.1"/>
    <property type="molecule type" value="Genomic_DNA"/>
</dbReference>
<dbReference type="InterPro" id="IPR000436">
    <property type="entry name" value="Sushi_SCR_CCP_dom"/>
</dbReference>
<evidence type="ECO:0000256" key="1">
    <source>
        <dbReference type="ARBA" id="ARBA00023157"/>
    </source>
</evidence>
<dbReference type="STRING" id="283909.R7TSD0"/>